<dbReference type="RefSeq" id="WP_167953832.1">
    <property type="nucleotide sequence ID" value="NZ_JAATJE010000001.1"/>
</dbReference>
<comment type="caution">
    <text evidence="1">The sequence shown here is derived from an EMBL/GenBank/DDBJ whole genome shotgun (WGS) entry which is preliminary data.</text>
</comment>
<organism evidence="1 2">
    <name type="scientific">Sphingomonas jejuensis</name>
    <dbReference type="NCBI Taxonomy" id="904715"/>
    <lineage>
        <taxon>Bacteria</taxon>
        <taxon>Pseudomonadati</taxon>
        <taxon>Pseudomonadota</taxon>
        <taxon>Alphaproteobacteria</taxon>
        <taxon>Sphingomonadales</taxon>
        <taxon>Sphingomonadaceae</taxon>
        <taxon>Sphingomonas</taxon>
    </lineage>
</organism>
<evidence type="ECO:0008006" key="3">
    <source>
        <dbReference type="Google" id="ProtNLM"/>
    </source>
</evidence>
<accession>A0ABX0XM13</accession>
<keyword evidence="2" id="KW-1185">Reference proteome</keyword>
<evidence type="ECO:0000313" key="1">
    <source>
        <dbReference type="EMBL" id="NJC33907.1"/>
    </source>
</evidence>
<protein>
    <recommendedName>
        <fullName evidence="3">PAS domain-containing protein</fullName>
    </recommendedName>
</protein>
<dbReference type="Proteomes" id="UP000734218">
    <property type="component" value="Unassembled WGS sequence"/>
</dbReference>
<reference evidence="1 2" key="1">
    <citation type="submission" date="2020-03" db="EMBL/GenBank/DDBJ databases">
        <title>Genomic Encyclopedia of Type Strains, Phase IV (KMG-IV): sequencing the most valuable type-strain genomes for metagenomic binning, comparative biology and taxonomic classification.</title>
        <authorList>
            <person name="Goeker M."/>
        </authorList>
    </citation>
    <scope>NUCLEOTIDE SEQUENCE [LARGE SCALE GENOMIC DNA]</scope>
    <source>
        <strain evidence="1 2">DSM 27651</strain>
    </source>
</reference>
<evidence type="ECO:0000313" key="2">
    <source>
        <dbReference type="Proteomes" id="UP000734218"/>
    </source>
</evidence>
<sequence length="429" mass="46615">MDRLGDFESDGDDADTLELEMDEGGVESPAGIGTDERRLHVRAYNYWVSLLGGRAYPSIEDLDPSTLDEFGPNSVLLDFTAGVEDPGISWLGRDLREECGLSHSIRSVGDVPGRSLLSRLTDHYLQIIANRAPVGFEAEFTNLRGNETLYRGILMPFSSDDDSIDFVYGVISWKEIADTALTQGLEAEIANLRALEGQAAAAIAAADRKVVAIKPQRDAVLQDNDVPDLSGLGIAADLVTRLTDAQATARNAKVQEGRSRNALYQALGRAHDFALAADAAPDDFDRIVAEAGLTSQDRAPMTPVVKLVFGRDYDKTRLTEYAAALSYARRRNVPLGGFPAFVEAQGGGLKALVVAERRHRMPGMEIDRGEEAREKLRNATPCALIDVETHGDEFVVLIARREEDGSLAVLAPLEGDRALLERAVRLGAR</sequence>
<proteinExistence type="predicted"/>
<name>A0ABX0XM13_9SPHN</name>
<gene>
    <name evidence="1" type="ORF">GGR88_001381</name>
</gene>
<dbReference type="EMBL" id="JAATJE010000001">
    <property type="protein sequence ID" value="NJC33907.1"/>
    <property type="molecule type" value="Genomic_DNA"/>
</dbReference>